<protein>
    <recommendedName>
        <fullName evidence="6">AttH domain-containing protein</fullName>
    </recommendedName>
</protein>
<dbReference type="InterPro" id="IPR056402">
    <property type="entry name" value="DA_N"/>
</dbReference>
<dbReference type="Proteomes" id="UP000076842">
    <property type="component" value="Unassembled WGS sequence"/>
</dbReference>
<dbReference type="OrthoDB" id="5344254at2759"/>
<feature type="domain" description="Diels-Alderase N-terminal" evidence="2">
    <location>
        <begin position="47"/>
        <end position="218"/>
    </location>
</feature>
<evidence type="ECO:0008006" key="6">
    <source>
        <dbReference type="Google" id="ProtNLM"/>
    </source>
</evidence>
<organism evidence="4 5">
    <name type="scientific">Calocera cornea HHB12733</name>
    <dbReference type="NCBI Taxonomy" id="1353952"/>
    <lineage>
        <taxon>Eukaryota</taxon>
        <taxon>Fungi</taxon>
        <taxon>Dikarya</taxon>
        <taxon>Basidiomycota</taxon>
        <taxon>Agaricomycotina</taxon>
        <taxon>Dacrymycetes</taxon>
        <taxon>Dacrymycetales</taxon>
        <taxon>Dacrymycetaceae</taxon>
        <taxon>Calocera</taxon>
    </lineage>
</organism>
<keyword evidence="5" id="KW-1185">Reference proteome</keyword>
<evidence type="ECO:0000313" key="5">
    <source>
        <dbReference type="Proteomes" id="UP000076842"/>
    </source>
</evidence>
<reference evidence="4 5" key="1">
    <citation type="journal article" date="2016" name="Mol. Biol. Evol.">
        <title>Comparative Genomics of Early-Diverging Mushroom-Forming Fungi Provides Insights into the Origins of Lignocellulose Decay Capabilities.</title>
        <authorList>
            <person name="Nagy L.G."/>
            <person name="Riley R."/>
            <person name="Tritt A."/>
            <person name="Adam C."/>
            <person name="Daum C."/>
            <person name="Floudas D."/>
            <person name="Sun H."/>
            <person name="Yadav J.S."/>
            <person name="Pangilinan J."/>
            <person name="Larsson K.H."/>
            <person name="Matsuura K."/>
            <person name="Barry K."/>
            <person name="Labutti K."/>
            <person name="Kuo R."/>
            <person name="Ohm R.A."/>
            <person name="Bhattacharya S.S."/>
            <person name="Shirouzu T."/>
            <person name="Yoshinaga Y."/>
            <person name="Martin F.M."/>
            <person name="Grigoriev I.V."/>
            <person name="Hibbett D.S."/>
        </authorList>
    </citation>
    <scope>NUCLEOTIDE SEQUENCE [LARGE SCALE GENOMIC DNA]</scope>
    <source>
        <strain evidence="4 5">HHB12733</strain>
    </source>
</reference>
<keyword evidence="1" id="KW-0732">Signal</keyword>
<dbReference type="InParanoid" id="A0A165CH32"/>
<feature type="domain" description="AsqO/PenF-like C-terminal" evidence="3">
    <location>
        <begin position="226"/>
        <end position="351"/>
    </location>
</feature>
<name>A0A165CH32_9BASI</name>
<gene>
    <name evidence="4" type="ORF">CALCODRAFT_477969</name>
</gene>
<dbReference type="InterPro" id="IPR057722">
    <property type="entry name" value="AsqO/PenF-like_C"/>
</dbReference>
<dbReference type="STRING" id="1353952.A0A165CH32"/>
<accession>A0A165CH32</accession>
<dbReference type="EMBL" id="KV424144">
    <property type="protein sequence ID" value="KZT50782.1"/>
    <property type="molecule type" value="Genomic_DNA"/>
</dbReference>
<evidence type="ECO:0000259" key="2">
    <source>
        <dbReference type="Pfam" id="PF24137"/>
    </source>
</evidence>
<evidence type="ECO:0000259" key="3">
    <source>
        <dbReference type="Pfam" id="PF25581"/>
    </source>
</evidence>
<evidence type="ECO:0000313" key="4">
    <source>
        <dbReference type="EMBL" id="KZT50782.1"/>
    </source>
</evidence>
<sequence length="353" mass="37658">MLYFLLTLSLVGLAQAISVDIYPPYPINGSSTAQYTVDGPFDRPKLDFFNQTSYQWWYIDAVSSDVKQSAVFVFAINSIGASGDPASPFNVVEVNVAFEDGTLGAAAVPAGNVVIATVGDGASGIFNGTGYSWYESSDLSTFYIDINDPVNNITGSLKLSSIGPHHAQCGPATKGASLLVVPHLGWANSIPDADAVVDINFNGKPLKFTGVGYHDSNWGDQGLLEQLGTWYWGHTRVGPYGVVWFDTTDINGVEHQSGYVSKHGAVLAESCGSMSVRPTGQNSTYPPLPGASPSGFHIVYDMGPAGVLEVNITNYETVENTEPLYERWVGTSVGGIRGREVHNGVGLYEWLGG</sequence>
<feature type="signal peptide" evidence="1">
    <location>
        <begin position="1"/>
        <end position="16"/>
    </location>
</feature>
<feature type="chain" id="PRO_5007856027" description="AttH domain-containing protein" evidence="1">
    <location>
        <begin position="17"/>
        <end position="353"/>
    </location>
</feature>
<evidence type="ECO:0000256" key="1">
    <source>
        <dbReference type="SAM" id="SignalP"/>
    </source>
</evidence>
<dbReference type="Pfam" id="PF25581">
    <property type="entry name" value="AsqO_C"/>
    <property type="match status" value="1"/>
</dbReference>
<dbReference type="AlphaFoldDB" id="A0A165CH32"/>
<dbReference type="Pfam" id="PF24137">
    <property type="entry name" value="DA_N"/>
    <property type="match status" value="1"/>
</dbReference>
<proteinExistence type="predicted"/>
<dbReference type="SUPFAM" id="SSF159245">
    <property type="entry name" value="AttH-like"/>
    <property type="match status" value="1"/>
</dbReference>